<evidence type="ECO:0000313" key="2">
    <source>
        <dbReference type="Proteomes" id="UP000285650"/>
    </source>
</evidence>
<sequence length="456" mass="51193">MKNIEPHYLYIMENNKLYFVFLFLSILFVGCNGEEKIEKWPEIGNYYDSSKPVAFETMAPNWGRINESFVIKGNFPLDTKLVKVYFADKEAVIVNNNGQELYGLIPKQAPGYNEVTLEVDGKKYTSPDVRFKYYQTQSVTTVLGNFDTSDWVDGGGSITLDEFRLTQGTGIATVAGQKGDNFIFLGGGWGDRTYFVSLDDRMVVKLTGIGFMGSVAVDNTREKATIMPRSGGAVYTAAREDGWTLNSLGINVPAQNYSGDNQGALAYAEDDRYVYCRGGEAFYRINLEEKSYETMFNYSDFPEEFAGLNTKQWRSDITYSKFHKCFFFSFADNNGILKVWQDDSDKWNVERYAGFRSGSTTVLGDRLNDAVLRRPMGMVVNSSGELYVCCASGHCILKIDGRLVSLVAGNPDKSGKVNGFPTDAYFDTPMCISLDSEENFFIGEENSKVIRKMTIE</sequence>
<dbReference type="Gene3D" id="2.60.40.10">
    <property type="entry name" value="Immunoglobulins"/>
    <property type="match status" value="1"/>
</dbReference>
<dbReference type="SUPFAM" id="SSF63825">
    <property type="entry name" value="YWTD domain"/>
    <property type="match status" value="1"/>
</dbReference>
<dbReference type="Gene3D" id="2.120.10.30">
    <property type="entry name" value="TolB, C-terminal domain"/>
    <property type="match status" value="1"/>
</dbReference>
<organism evidence="1 2">
    <name type="scientific">Bacteroides intestinalis</name>
    <dbReference type="NCBI Taxonomy" id="329854"/>
    <lineage>
        <taxon>Bacteria</taxon>
        <taxon>Pseudomonadati</taxon>
        <taxon>Bacteroidota</taxon>
        <taxon>Bacteroidia</taxon>
        <taxon>Bacteroidales</taxon>
        <taxon>Bacteroidaceae</taxon>
        <taxon>Bacteroides</taxon>
    </lineage>
</organism>
<proteinExistence type="predicted"/>
<comment type="caution">
    <text evidence="1">The sequence shown here is derived from an EMBL/GenBank/DDBJ whole genome shotgun (WGS) entry which is preliminary data.</text>
</comment>
<evidence type="ECO:0008006" key="3">
    <source>
        <dbReference type="Google" id="ProtNLM"/>
    </source>
</evidence>
<dbReference type="AlphaFoldDB" id="A0A414L0A9"/>
<dbReference type="PROSITE" id="PS51257">
    <property type="entry name" value="PROKAR_LIPOPROTEIN"/>
    <property type="match status" value="1"/>
</dbReference>
<evidence type="ECO:0000313" key="1">
    <source>
        <dbReference type="EMBL" id="RHE88082.1"/>
    </source>
</evidence>
<reference evidence="1 2" key="1">
    <citation type="submission" date="2018-08" db="EMBL/GenBank/DDBJ databases">
        <title>A genome reference for cultivated species of the human gut microbiota.</title>
        <authorList>
            <person name="Zou Y."/>
            <person name="Xue W."/>
            <person name="Luo G."/>
        </authorList>
    </citation>
    <scope>NUCLEOTIDE SEQUENCE [LARGE SCALE GENOMIC DNA]</scope>
    <source>
        <strain evidence="1 2">AM27-17</strain>
    </source>
</reference>
<dbReference type="InterPro" id="IPR013783">
    <property type="entry name" value="Ig-like_fold"/>
</dbReference>
<gene>
    <name evidence="1" type="ORF">DW712_22060</name>
</gene>
<dbReference type="EMBL" id="QSKV01000020">
    <property type="protein sequence ID" value="RHE88082.1"/>
    <property type="molecule type" value="Genomic_DNA"/>
</dbReference>
<name>A0A414L0A9_9BACE</name>
<dbReference type="Proteomes" id="UP000285650">
    <property type="component" value="Unassembled WGS sequence"/>
</dbReference>
<accession>A0A414L0A9</accession>
<dbReference type="InterPro" id="IPR011042">
    <property type="entry name" value="6-blade_b-propeller_TolB-like"/>
</dbReference>
<dbReference type="PANTHER" id="PTHR13833">
    <property type="match status" value="1"/>
</dbReference>
<dbReference type="PANTHER" id="PTHR13833:SF71">
    <property type="entry name" value="NHL DOMAIN-CONTAINING PROTEIN"/>
    <property type="match status" value="1"/>
</dbReference>
<protein>
    <recommendedName>
        <fullName evidence="3">NHL repeat protein</fullName>
    </recommendedName>
</protein>